<proteinExistence type="predicted"/>
<dbReference type="AlphaFoldDB" id="A0A0U2YV65"/>
<protein>
    <submittedName>
        <fullName evidence="1">Uncharacterized protein</fullName>
    </submittedName>
</protein>
<evidence type="ECO:0000313" key="1">
    <source>
        <dbReference type="EMBL" id="ALU64569.1"/>
    </source>
</evidence>
<organism evidence="1">
    <name type="scientific">Rhizobium leguminosarum bv. viciae</name>
    <dbReference type="NCBI Taxonomy" id="387"/>
    <lineage>
        <taxon>Bacteria</taxon>
        <taxon>Pseudomonadati</taxon>
        <taxon>Pseudomonadota</taxon>
        <taxon>Alphaproteobacteria</taxon>
        <taxon>Hyphomicrobiales</taxon>
        <taxon>Rhizobiaceae</taxon>
        <taxon>Rhizobium/Agrobacterium group</taxon>
        <taxon>Rhizobium</taxon>
    </lineage>
</organism>
<name>A0A0U2YV65_RHILV</name>
<reference evidence="1" key="1">
    <citation type="submission" date="2015-10" db="EMBL/GenBank/DDBJ databases">
        <title>Comparative analysis of sym-gene organization in Rhizobium leguminosarum bv. viciae strains, isolated from different host plants and demonstrating clear differences in symbiotic specificity.</title>
        <authorList>
            <person name="Chirak E.R."/>
            <person name="Kimeklis A.K."/>
            <person name="Andronov E.E."/>
        </authorList>
    </citation>
    <scope>NUCLEOTIDE SEQUENCE</scope>
    <source>
        <strain evidence="1">Vaf12</strain>
    </source>
</reference>
<sequence length="46" mass="4993">MGTNPPGKNVCLRAVEGPISMTGLKARSRRSALTAVWHWHYAGRAS</sequence>
<dbReference type="EMBL" id="KT944070">
    <property type="protein sequence ID" value="ALU64569.1"/>
    <property type="molecule type" value="Genomic_DNA"/>
</dbReference>
<accession>A0A0U2YV65</accession>